<feature type="compositionally biased region" description="Basic residues" evidence="1">
    <location>
        <begin position="126"/>
        <end position="144"/>
    </location>
</feature>
<evidence type="ECO:0000256" key="1">
    <source>
        <dbReference type="SAM" id="MobiDB-lite"/>
    </source>
</evidence>
<accession>A0ABV7VQY8</accession>
<feature type="compositionally biased region" description="Low complexity" evidence="1">
    <location>
        <begin position="33"/>
        <end position="48"/>
    </location>
</feature>
<comment type="caution">
    <text evidence="3">The sequence shown here is derived from an EMBL/GenBank/DDBJ whole genome shotgun (WGS) entry which is preliminary data.</text>
</comment>
<dbReference type="Proteomes" id="UP001595722">
    <property type="component" value="Unassembled WGS sequence"/>
</dbReference>
<protein>
    <submittedName>
        <fullName evidence="3">DUF4124 domain-containing protein</fullName>
    </submittedName>
</protein>
<feature type="compositionally biased region" description="Basic and acidic residues" evidence="1">
    <location>
        <begin position="86"/>
        <end position="98"/>
    </location>
</feature>
<dbReference type="InterPro" id="IPR025392">
    <property type="entry name" value="DUF4124"/>
</dbReference>
<dbReference type="EMBL" id="JBHRYB010000005">
    <property type="protein sequence ID" value="MFC3679517.1"/>
    <property type="molecule type" value="Genomic_DNA"/>
</dbReference>
<organism evidence="3 4">
    <name type="scientific">Bacterioplanoides pacificum</name>
    <dbReference type="NCBI Taxonomy" id="1171596"/>
    <lineage>
        <taxon>Bacteria</taxon>
        <taxon>Pseudomonadati</taxon>
        <taxon>Pseudomonadota</taxon>
        <taxon>Gammaproteobacteria</taxon>
        <taxon>Oceanospirillales</taxon>
        <taxon>Oceanospirillaceae</taxon>
        <taxon>Bacterioplanoides</taxon>
    </lineage>
</organism>
<keyword evidence="4" id="KW-1185">Reference proteome</keyword>
<evidence type="ECO:0000313" key="3">
    <source>
        <dbReference type="EMBL" id="MFC3679517.1"/>
    </source>
</evidence>
<feature type="compositionally biased region" description="Basic residues" evidence="1">
    <location>
        <begin position="99"/>
        <end position="109"/>
    </location>
</feature>
<reference evidence="4" key="1">
    <citation type="journal article" date="2019" name="Int. J. Syst. Evol. Microbiol.">
        <title>The Global Catalogue of Microorganisms (GCM) 10K type strain sequencing project: providing services to taxonomists for standard genome sequencing and annotation.</title>
        <authorList>
            <consortium name="The Broad Institute Genomics Platform"/>
            <consortium name="The Broad Institute Genome Sequencing Center for Infectious Disease"/>
            <person name="Wu L."/>
            <person name="Ma J."/>
        </authorList>
    </citation>
    <scope>NUCLEOTIDE SEQUENCE [LARGE SCALE GENOMIC DNA]</scope>
    <source>
        <strain evidence="4">KCTC 42424</strain>
    </source>
</reference>
<proteinExistence type="predicted"/>
<name>A0ABV7VQY8_9GAMM</name>
<gene>
    <name evidence="3" type="ORF">ACFOMG_05250</name>
</gene>
<feature type="region of interest" description="Disordered" evidence="1">
    <location>
        <begin position="32"/>
        <end position="144"/>
    </location>
</feature>
<feature type="compositionally biased region" description="Polar residues" evidence="1">
    <location>
        <begin position="65"/>
        <end position="78"/>
    </location>
</feature>
<sequence length="144" mass="17148">MRYGAAVLCICVSVLSQAEIYQWKDEHGRLQFSDSPPAASDSAQQVQQRKLEPLEKIGTVKPRATHSTNWRAQEQSAYQRKKRNRLKQERNERAEERKRQRCKQARSRYRSFQARRYGATDMNSIRQKRATRDRLKRRMKDACY</sequence>
<dbReference type="RefSeq" id="WP_376865227.1">
    <property type="nucleotide sequence ID" value="NZ_JBHRYB010000005.1"/>
</dbReference>
<evidence type="ECO:0000313" key="4">
    <source>
        <dbReference type="Proteomes" id="UP001595722"/>
    </source>
</evidence>
<feature type="domain" description="DUF4124" evidence="2">
    <location>
        <begin position="8"/>
        <end position="53"/>
    </location>
</feature>
<dbReference type="Pfam" id="PF13511">
    <property type="entry name" value="DUF4124"/>
    <property type="match status" value="1"/>
</dbReference>
<evidence type="ECO:0000259" key="2">
    <source>
        <dbReference type="Pfam" id="PF13511"/>
    </source>
</evidence>